<feature type="transmembrane region" description="Helical" evidence="6">
    <location>
        <begin position="66"/>
        <end position="83"/>
    </location>
</feature>
<evidence type="ECO:0000256" key="3">
    <source>
        <dbReference type="ARBA" id="ARBA00022692"/>
    </source>
</evidence>
<evidence type="ECO:0000256" key="5">
    <source>
        <dbReference type="ARBA" id="ARBA00023136"/>
    </source>
</evidence>
<keyword evidence="2" id="KW-1003">Cell membrane</keyword>
<proteinExistence type="predicted"/>
<feature type="transmembrane region" description="Helical" evidence="6">
    <location>
        <begin position="284"/>
        <end position="301"/>
    </location>
</feature>
<feature type="transmembrane region" description="Helical" evidence="6">
    <location>
        <begin position="253"/>
        <end position="278"/>
    </location>
</feature>
<feature type="transmembrane region" description="Helical" evidence="6">
    <location>
        <begin position="21"/>
        <end position="46"/>
    </location>
</feature>
<evidence type="ECO:0000256" key="4">
    <source>
        <dbReference type="ARBA" id="ARBA00022989"/>
    </source>
</evidence>
<dbReference type="Proteomes" id="UP000738126">
    <property type="component" value="Unassembled WGS sequence"/>
</dbReference>
<dbReference type="PANTHER" id="PTHR37693:SF1">
    <property type="entry name" value="INTEGRAL MEMBRANE PROTEIN"/>
    <property type="match status" value="1"/>
</dbReference>
<gene>
    <name evidence="7" type="ORF">CKO13_10380</name>
</gene>
<evidence type="ECO:0000256" key="1">
    <source>
        <dbReference type="ARBA" id="ARBA00004651"/>
    </source>
</evidence>
<keyword evidence="3 6" id="KW-0812">Transmembrane</keyword>
<name>A0ABS1E8A0_9GAMM</name>
<dbReference type="NCBIfam" id="TIGR00374">
    <property type="entry name" value="flippase-like domain"/>
    <property type="match status" value="1"/>
</dbReference>
<evidence type="ECO:0000313" key="8">
    <source>
        <dbReference type="Proteomes" id="UP000738126"/>
    </source>
</evidence>
<feature type="transmembrane region" description="Helical" evidence="6">
    <location>
        <begin position="104"/>
        <end position="128"/>
    </location>
</feature>
<dbReference type="InterPro" id="IPR022791">
    <property type="entry name" value="L-PG_synthase/AglD"/>
</dbReference>
<keyword evidence="8" id="KW-1185">Reference proteome</keyword>
<reference evidence="7 8" key="1">
    <citation type="journal article" date="2020" name="Microorganisms">
        <title>Osmotic Adaptation and Compatible Solute Biosynthesis of Phototrophic Bacteria as Revealed from Genome Analyses.</title>
        <authorList>
            <person name="Imhoff J.F."/>
            <person name="Rahn T."/>
            <person name="Kunzel S."/>
            <person name="Keller A."/>
            <person name="Neulinger S.C."/>
        </authorList>
    </citation>
    <scope>NUCLEOTIDE SEQUENCE [LARGE SCALE GENOMIC DNA]</scope>
    <source>
        <strain evidence="7 8">DSM 15116</strain>
    </source>
</reference>
<dbReference type="PANTHER" id="PTHR37693">
    <property type="entry name" value="PHOSPHATIDYLGLYCEROL LYSYLTRANSFERASE"/>
    <property type="match status" value="1"/>
</dbReference>
<dbReference type="Pfam" id="PF03706">
    <property type="entry name" value="LPG_synthase_TM"/>
    <property type="match status" value="1"/>
</dbReference>
<feature type="transmembrane region" description="Helical" evidence="6">
    <location>
        <begin position="177"/>
        <end position="196"/>
    </location>
</feature>
<sequence length="363" mass="39880">MDETTPIPRHRRGGRLRDAVAAFRPLRLLLFAALFLALSGAGTWAIYAEFAGRELALDARLLDGRLLAAVAALLLVYFAADGLRLYFTMRALGCPVPLRQGVRLVFINLLFSNITPMATGGGFAQIWFLRRQGVPIGTATAATTVRTLLAVAFIFAATPAVLYGMEIFDGELVDRQLLPYLSAFAALYLGFFAVAVLRTRWLLVPVEALLAGLRRARLLGEPRRRRWRLRVRRELVRFRDGFRSYLAGPPRDILLSVLFTAVFLLSLFSFPALLLWGLGYAVDYGTVLALLVVTTFVMYCSPTPGASGIAEGVFGHFFAGMVSAEHLVLVTLAWRFLTIFLGMGVGVFVTLAELSSGREGERG</sequence>
<dbReference type="EMBL" id="NRSH01000146">
    <property type="protein sequence ID" value="MBK1727412.1"/>
    <property type="molecule type" value="Genomic_DNA"/>
</dbReference>
<comment type="caution">
    <text evidence="7">The sequence shown here is derived from an EMBL/GenBank/DDBJ whole genome shotgun (WGS) entry which is preliminary data.</text>
</comment>
<keyword evidence="5 6" id="KW-0472">Membrane</keyword>
<accession>A0ABS1E8A0</accession>
<feature type="transmembrane region" description="Helical" evidence="6">
    <location>
        <begin position="336"/>
        <end position="354"/>
    </location>
</feature>
<comment type="subcellular location">
    <subcellularLocation>
        <location evidence="1">Cell membrane</location>
        <topology evidence="1">Multi-pass membrane protein</topology>
    </subcellularLocation>
</comment>
<keyword evidence="4 6" id="KW-1133">Transmembrane helix</keyword>
<organism evidence="7 8">
    <name type="scientific">Halorhodospira neutriphila</name>
    <dbReference type="NCBI Taxonomy" id="168379"/>
    <lineage>
        <taxon>Bacteria</taxon>
        <taxon>Pseudomonadati</taxon>
        <taxon>Pseudomonadota</taxon>
        <taxon>Gammaproteobacteria</taxon>
        <taxon>Chromatiales</taxon>
        <taxon>Ectothiorhodospiraceae</taxon>
        <taxon>Halorhodospira</taxon>
    </lineage>
</organism>
<protein>
    <submittedName>
        <fullName evidence="7">TIGR00374 family protein</fullName>
    </submittedName>
</protein>
<evidence type="ECO:0000256" key="2">
    <source>
        <dbReference type="ARBA" id="ARBA00022475"/>
    </source>
</evidence>
<feature type="transmembrane region" description="Helical" evidence="6">
    <location>
        <begin position="148"/>
        <end position="165"/>
    </location>
</feature>
<evidence type="ECO:0000256" key="6">
    <source>
        <dbReference type="SAM" id="Phobius"/>
    </source>
</evidence>
<evidence type="ECO:0000313" key="7">
    <source>
        <dbReference type="EMBL" id="MBK1727412.1"/>
    </source>
</evidence>